<organism evidence="4 5">
    <name type="scientific">Aspergillus mulundensis</name>
    <dbReference type="NCBI Taxonomy" id="1810919"/>
    <lineage>
        <taxon>Eukaryota</taxon>
        <taxon>Fungi</taxon>
        <taxon>Dikarya</taxon>
        <taxon>Ascomycota</taxon>
        <taxon>Pezizomycotina</taxon>
        <taxon>Eurotiomycetes</taxon>
        <taxon>Eurotiomycetidae</taxon>
        <taxon>Eurotiales</taxon>
        <taxon>Aspergillaceae</taxon>
        <taxon>Aspergillus</taxon>
        <taxon>Aspergillus subgen. Nidulantes</taxon>
    </lineage>
</organism>
<dbReference type="Gene3D" id="3.40.710.10">
    <property type="entry name" value="DD-peptidase/beta-lactamase superfamily"/>
    <property type="match status" value="1"/>
</dbReference>
<dbReference type="Proteomes" id="UP000256690">
    <property type="component" value="Unassembled WGS sequence"/>
</dbReference>
<evidence type="ECO:0000313" key="5">
    <source>
        <dbReference type="Proteomes" id="UP000256690"/>
    </source>
</evidence>
<dbReference type="RefSeq" id="XP_026605494.1">
    <property type="nucleotide sequence ID" value="XM_026746498.1"/>
</dbReference>
<dbReference type="Pfam" id="PF00144">
    <property type="entry name" value="Beta-lactamase"/>
    <property type="match status" value="1"/>
</dbReference>
<dbReference type="Pfam" id="PF26335">
    <property type="entry name" value="ARB_00930_C"/>
    <property type="match status" value="1"/>
</dbReference>
<feature type="domain" description="Beta-lactamase-related" evidence="2">
    <location>
        <begin position="90"/>
        <end position="401"/>
    </location>
</feature>
<dbReference type="STRING" id="1810919.A0A3D8SCT7"/>
<protein>
    <submittedName>
        <fullName evidence="4">Uncharacterized protein</fullName>
    </submittedName>
</protein>
<proteinExistence type="predicted"/>
<dbReference type="EMBL" id="PVWQ01000004">
    <property type="protein sequence ID" value="RDW84156.1"/>
    <property type="molecule type" value="Genomic_DNA"/>
</dbReference>
<dbReference type="AlphaFoldDB" id="A0A3D8SCT7"/>
<dbReference type="InterPro" id="IPR001466">
    <property type="entry name" value="Beta-lactam-related"/>
</dbReference>
<feature type="chain" id="PRO_5017738470" evidence="1">
    <location>
        <begin position="17"/>
        <end position="575"/>
    </location>
</feature>
<dbReference type="PANTHER" id="PTHR22935">
    <property type="entry name" value="PENICILLIN-BINDING PROTEIN"/>
    <property type="match status" value="1"/>
</dbReference>
<dbReference type="InterPro" id="IPR012338">
    <property type="entry name" value="Beta-lactam/transpept-like"/>
</dbReference>
<dbReference type="SUPFAM" id="SSF56601">
    <property type="entry name" value="beta-lactamase/transpeptidase-like"/>
    <property type="match status" value="1"/>
</dbReference>
<evidence type="ECO:0000259" key="2">
    <source>
        <dbReference type="Pfam" id="PF00144"/>
    </source>
</evidence>
<feature type="signal peptide" evidence="1">
    <location>
        <begin position="1"/>
        <end position="16"/>
    </location>
</feature>
<gene>
    <name evidence="4" type="ORF">DSM5745_04482</name>
</gene>
<evidence type="ECO:0000259" key="3">
    <source>
        <dbReference type="Pfam" id="PF26335"/>
    </source>
</evidence>
<sequence>MRSLLHLLAFSASAAAQNCAFGGPIFPAPKSASSSTAIQHARHNFTQSLRSILRSSSDPDVTAIDPDVTSFAVQVYSVHEEQPLVEYYHTAKAVRNNTVGVNKVDEDTVFRIGSISKVHTVLLLLMETGDASFHEPISKYLPEIQEAIEALEGSHDDVDHVRWGEVTIGELVSQAAGLFRLYGFGDLTETPDLMSGLGFPPVEEEDIPPCGFYPPCNRTQFFNGLLGTHPVVPTSSVPIYSNDAFVLVGYILEALTGKSFVDLVEERLFERLNLTHSSPTKPADDIGIIPGLVNETFWDTDMADMIPTGGIYSSAKDMSRFSRAILTNELLSPALTRRWLKPQAHTADPSFSVGAPWEIYSVNDARKVDLYTKGGNIGSYSAMMGLSPDHDVGFTILVGGNAATSATWALGDLVTGIVIPALDRAAREEASKHLAGTYASGNETLRLVTDHGPGLKIAKWESNGIDILESLNSLQSRPVDGTLDVRLYPTGLESTAGSGRNGSTTVSFRSVISGPPPMGPPNGPLTRLCYTWLTVGNTVYGSVALDEFVFKIGEDGDAVSLSPRALRTSLARVRH</sequence>
<dbReference type="OrthoDB" id="10250282at2759"/>
<evidence type="ECO:0000256" key="1">
    <source>
        <dbReference type="SAM" id="SignalP"/>
    </source>
</evidence>
<dbReference type="InterPro" id="IPR058664">
    <property type="entry name" value="ARB_00930-like_C"/>
</dbReference>
<feature type="domain" description="Beta-lactamase-like ARB-00930-like C-terminal" evidence="3">
    <location>
        <begin position="426"/>
        <end position="573"/>
    </location>
</feature>
<dbReference type="InterPro" id="IPR051478">
    <property type="entry name" value="Beta-lactamase-like_AB/R"/>
</dbReference>
<keyword evidence="1" id="KW-0732">Signal</keyword>
<keyword evidence="5" id="KW-1185">Reference proteome</keyword>
<name>A0A3D8SCT7_9EURO</name>
<evidence type="ECO:0000313" key="4">
    <source>
        <dbReference type="EMBL" id="RDW84156.1"/>
    </source>
</evidence>
<dbReference type="GeneID" id="38114852"/>
<dbReference type="PANTHER" id="PTHR22935:SF97">
    <property type="entry name" value="BETA-LACTAMASE-RELATED DOMAIN-CONTAINING PROTEIN"/>
    <property type="match status" value="1"/>
</dbReference>
<reference evidence="4 5" key="1">
    <citation type="journal article" date="2018" name="IMA Fungus">
        <title>IMA Genome-F 9: Draft genome sequence of Annulohypoxylon stygium, Aspergillus mulundensis, Berkeleyomyces basicola (syn. Thielaviopsis basicola), Ceratocystis smalleyi, two Cercospora beticola strains, Coleophoma cylindrospora, Fusarium fracticaudum, Phialophora cf. hyalina, and Morchella septimelata.</title>
        <authorList>
            <person name="Wingfield B.D."/>
            <person name="Bills G.F."/>
            <person name="Dong Y."/>
            <person name="Huang W."/>
            <person name="Nel W.J."/>
            <person name="Swalarsk-Parry B.S."/>
            <person name="Vaghefi N."/>
            <person name="Wilken P.M."/>
            <person name="An Z."/>
            <person name="de Beer Z.W."/>
            <person name="De Vos L."/>
            <person name="Chen L."/>
            <person name="Duong T.A."/>
            <person name="Gao Y."/>
            <person name="Hammerbacher A."/>
            <person name="Kikkert J.R."/>
            <person name="Li Y."/>
            <person name="Li H."/>
            <person name="Li K."/>
            <person name="Li Q."/>
            <person name="Liu X."/>
            <person name="Ma X."/>
            <person name="Naidoo K."/>
            <person name="Pethybridge S.J."/>
            <person name="Sun J."/>
            <person name="Steenkamp E.T."/>
            <person name="van der Nest M.A."/>
            <person name="van Wyk S."/>
            <person name="Wingfield M.J."/>
            <person name="Xiong C."/>
            <person name="Yue Q."/>
            <person name="Zhang X."/>
        </authorList>
    </citation>
    <scope>NUCLEOTIDE SEQUENCE [LARGE SCALE GENOMIC DNA]</scope>
    <source>
        <strain evidence="4 5">DSM 5745</strain>
    </source>
</reference>
<comment type="caution">
    <text evidence="4">The sequence shown here is derived from an EMBL/GenBank/DDBJ whole genome shotgun (WGS) entry which is preliminary data.</text>
</comment>
<accession>A0A3D8SCT7</accession>